<sequence>MLGFRIKPDSIALMGVLMAFTFRAGRGDTRVIESSMPTARRVEESQSLVKSNHNSQFLKDTQLGILANYSFLLGEDF</sequence>
<dbReference type="EMBL" id="DUZY01000002">
    <property type="protein sequence ID" value="DAD29107.1"/>
    <property type="molecule type" value="Genomic_DNA"/>
</dbReference>
<gene>
    <name evidence="1" type="ORF">HUJ06_030575</name>
</gene>
<proteinExistence type="predicted"/>
<keyword evidence="2" id="KW-1185">Reference proteome</keyword>
<dbReference type="AlphaFoldDB" id="A0A822Y9N0"/>
<organism evidence="1 2">
    <name type="scientific">Nelumbo nucifera</name>
    <name type="common">Sacred lotus</name>
    <dbReference type="NCBI Taxonomy" id="4432"/>
    <lineage>
        <taxon>Eukaryota</taxon>
        <taxon>Viridiplantae</taxon>
        <taxon>Streptophyta</taxon>
        <taxon>Embryophyta</taxon>
        <taxon>Tracheophyta</taxon>
        <taxon>Spermatophyta</taxon>
        <taxon>Magnoliopsida</taxon>
        <taxon>Proteales</taxon>
        <taxon>Nelumbonaceae</taxon>
        <taxon>Nelumbo</taxon>
    </lineage>
</organism>
<accession>A0A822Y9N0</accession>
<protein>
    <submittedName>
        <fullName evidence="1">Uncharacterized protein</fullName>
    </submittedName>
</protein>
<evidence type="ECO:0000313" key="1">
    <source>
        <dbReference type="EMBL" id="DAD29107.1"/>
    </source>
</evidence>
<dbReference type="Proteomes" id="UP000607653">
    <property type="component" value="Unassembled WGS sequence"/>
</dbReference>
<comment type="caution">
    <text evidence="1">The sequence shown here is derived from an EMBL/GenBank/DDBJ whole genome shotgun (WGS) entry which is preliminary data.</text>
</comment>
<reference evidence="1 2" key="1">
    <citation type="journal article" date="2020" name="Mol. Biol. Evol.">
        <title>Distinct Expression and Methylation Patterns for Genes with Different Fates following a Single Whole-Genome Duplication in Flowering Plants.</title>
        <authorList>
            <person name="Shi T."/>
            <person name="Rahmani R.S."/>
            <person name="Gugger P.F."/>
            <person name="Wang M."/>
            <person name="Li H."/>
            <person name="Zhang Y."/>
            <person name="Li Z."/>
            <person name="Wang Q."/>
            <person name="Van de Peer Y."/>
            <person name="Marchal K."/>
            <person name="Chen J."/>
        </authorList>
    </citation>
    <scope>NUCLEOTIDE SEQUENCE [LARGE SCALE GENOMIC DNA]</scope>
    <source>
        <tissue evidence="1">Leaf</tissue>
    </source>
</reference>
<name>A0A822Y9N0_NELNU</name>
<evidence type="ECO:0000313" key="2">
    <source>
        <dbReference type="Proteomes" id="UP000607653"/>
    </source>
</evidence>